<dbReference type="Proteomes" id="UP000055702">
    <property type="component" value="Unassembled WGS sequence"/>
</dbReference>
<keyword evidence="1" id="KW-0472">Membrane</keyword>
<evidence type="ECO:0000313" key="2">
    <source>
        <dbReference type="EMBL" id="KVX00101.1"/>
    </source>
</evidence>
<evidence type="ECO:0000313" key="3">
    <source>
        <dbReference type="Proteomes" id="UP000055702"/>
    </source>
</evidence>
<reference evidence="2 3" key="1">
    <citation type="submission" date="2016-01" db="EMBL/GenBank/DDBJ databases">
        <title>Draft genome of the antarctic isolate Shewanella frigidimarina Ag06-30.</title>
        <authorList>
            <person name="Parmeciano Di Noto G."/>
            <person name="Vazquez S."/>
            <person name="Mac Cormack W."/>
            <person name="Iriarte A."/>
            <person name="Quiroga C."/>
        </authorList>
    </citation>
    <scope>NUCLEOTIDE SEQUENCE [LARGE SCALE GENOMIC DNA]</scope>
    <source>
        <strain evidence="2 3">Ag06-30</strain>
    </source>
</reference>
<dbReference type="InterPro" id="IPR024464">
    <property type="entry name" value="DUF2391"/>
</dbReference>
<evidence type="ECO:0008006" key="4">
    <source>
        <dbReference type="Google" id="ProtNLM"/>
    </source>
</evidence>
<keyword evidence="1" id="KW-0812">Transmembrane</keyword>
<dbReference type="RefSeq" id="WP_059747802.1">
    <property type="nucleotide sequence ID" value="NZ_LRDC01000071.1"/>
</dbReference>
<dbReference type="EMBL" id="LRDC01000071">
    <property type="protein sequence ID" value="KVX00101.1"/>
    <property type="molecule type" value="Genomic_DNA"/>
</dbReference>
<dbReference type="AlphaFoldDB" id="A0A106BX60"/>
<keyword evidence="1" id="KW-1133">Transmembrane helix</keyword>
<feature type="transmembrane region" description="Helical" evidence="1">
    <location>
        <begin position="79"/>
        <end position="101"/>
    </location>
</feature>
<dbReference type="Pfam" id="PF09622">
    <property type="entry name" value="DUF2391"/>
    <property type="match status" value="1"/>
</dbReference>
<gene>
    <name evidence="2" type="ORF">AWJ07_09815</name>
</gene>
<protein>
    <recommendedName>
        <fullName evidence="4">Integral membrane protein</fullName>
    </recommendedName>
</protein>
<evidence type="ECO:0000256" key="1">
    <source>
        <dbReference type="SAM" id="Phobius"/>
    </source>
</evidence>
<proteinExistence type="predicted"/>
<feature type="transmembrane region" description="Helical" evidence="1">
    <location>
        <begin position="46"/>
        <end position="67"/>
    </location>
</feature>
<name>A0A106BX60_SHEFR</name>
<accession>A0A106BX60</accession>
<sequence length="137" mass="14958">MPNNQPVKPNFNAEDIGQIAVGAFALSVPIAFSEEAWRLSASLPTLNLVLVVVLSLAFITLFAYQSVFQANIVKRRRAFLLRVIAAYILTLLVVSIVLLALNKLPLITDPILALKRIILIAMPASMGAIIVDSFDKE</sequence>
<organism evidence="2">
    <name type="scientific">Shewanella frigidimarina</name>
    <dbReference type="NCBI Taxonomy" id="56812"/>
    <lineage>
        <taxon>Bacteria</taxon>
        <taxon>Pseudomonadati</taxon>
        <taxon>Pseudomonadota</taxon>
        <taxon>Gammaproteobacteria</taxon>
        <taxon>Alteromonadales</taxon>
        <taxon>Shewanellaceae</taxon>
        <taxon>Shewanella</taxon>
    </lineage>
</organism>
<feature type="transmembrane region" description="Helical" evidence="1">
    <location>
        <begin position="113"/>
        <end position="131"/>
    </location>
</feature>
<comment type="caution">
    <text evidence="2">The sequence shown here is derived from an EMBL/GenBank/DDBJ whole genome shotgun (WGS) entry which is preliminary data.</text>
</comment>